<evidence type="ECO:0000313" key="10">
    <source>
        <dbReference type="Proteomes" id="UP000190648"/>
    </source>
</evidence>
<protein>
    <submittedName>
        <fullName evidence="9">Poly [ADP-ribose] polymerase 9</fullName>
    </submittedName>
</protein>
<organism evidence="9 10">
    <name type="scientific">Patagioenas fasciata monilis</name>
    <dbReference type="NCBI Taxonomy" id="372326"/>
    <lineage>
        <taxon>Eukaryota</taxon>
        <taxon>Metazoa</taxon>
        <taxon>Chordata</taxon>
        <taxon>Craniata</taxon>
        <taxon>Vertebrata</taxon>
        <taxon>Euteleostomi</taxon>
        <taxon>Archelosauria</taxon>
        <taxon>Archosauria</taxon>
        <taxon>Dinosauria</taxon>
        <taxon>Saurischia</taxon>
        <taxon>Theropoda</taxon>
        <taxon>Coelurosauria</taxon>
        <taxon>Aves</taxon>
        <taxon>Neognathae</taxon>
        <taxon>Neoaves</taxon>
        <taxon>Columbimorphae</taxon>
        <taxon>Columbiformes</taxon>
        <taxon>Columbidae</taxon>
        <taxon>Patagioenas</taxon>
    </lineage>
</organism>
<evidence type="ECO:0000256" key="3">
    <source>
        <dbReference type="ARBA" id="ARBA00022679"/>
    </source>
</evidence>
<dbReference type="GO" id="GO:0005634">
    <property type="term" value="C:nucleus"/>
    <property type="evidence" value="ECO:0007669"/>
    <property type="project" value="UniProtKB-SubCell"/>
</dbReference>
<dbReference type="Proteomes" id="UP000190648">
    <property type="component" value="Unassembled WGS sequence"/>
</dbReference>
<evidence type="ECO:0000256" key="6">
    <source>
        <dbReference type="ARBA" id="ARBA00024347"/>
    </source>
</evidence>
<evidence type="ECO:0000256" key="4">
    <source>
        <dbReference type="ARBA" id="ARBA00023027"/>
    </source>
</evidence>
<evidence type="ECO:0000256" key="5">
    <source>
        <dbReference type="ARBA" id="ARBA00023242"/>
    </source>
</evidence>
<feature type="domain" description="Macro" evidence="8">
    <location>
        <begin position="69"/>
        <end position="257"/>
    </location>
</feature>
<dbReference type="InterPro" id="IPR043472">
    <property type="entry name" value="Macro_dom-like"/>
</dbReference>
<dbReference type="AlphaFoldDB" id="A0A1V4K602"/>
<dbReference type="GO" id="GO:0003950">
    <property type="term" value="F:NAD+ poly-ADP-ribosyltransferase activity"/>
    <property type="evidence" value="ECO:0007669"/>
    <property type="project" value="InterPro"/>
</dbReference>
<dbReference type="SUPFAM" id="SSF56399">
    <property type="entry name" value="ADP-ribosylation"/>
    <property type="match status" value="1"/>
</dbReference>
<evidence type="ECO:0000256" key="1">
    <source>
        <dbReference type="ARBA" id="ARBA00004123"/>
    </source>
</evidence>
<dbReference type="PANTHER" id="PTHR14453">
    <property type="entry name" value="PARP/ZINC FINGER CCCH TYPE DOMAIN CONTAINING PROTEIN"/>
    <property type="match status" value="1"/>
</dbReference>
<dbReference type="GO" id="GO:0044389">
    <property type="term" value="F:ubiquitin-like protein ligase binding"/>
    <property type="evidence" value="ECO:0007669"/>
    <property type="project" value="TreeGrafter"/>
</dbReference>
<reference evidence="9 10" key="1">
    <citation type="submission" date="2016-02" db="EMBL/GenBank/DDBJ databases">
        <title>Band-tailed pigeon sequencing and assembly.</title>
        <authorList>
            <person name="Soares A.E."/>
            <person name="Novak B.J."/>
            <person name="Rice E.S."/>
            <person name="O'Connell B."/>
            <person name="Chang D."/>
            <person name="Weber S."/>
            <person name="Shapiro B."/>
        </authorList>
    </citation>
    <scope>NUCLEOTIDE SEQUENCE [LARGE SCALE GENOMIC DNA]</scope>
    <source>
        <strain evidence="9">BTP2013</strain>
        <tissue evidence="9">Blood</tissue>
    </source>
</reference>
<keyword evidence="10" id="KW-1185">Reference proteome</keyword>
<dbReference type="InterPro" id="IPR002589">
    <property type="entry name" value="Macro_dom"/>
</dbReference>
<accession>A0A1V4K602</accession>
<keyword evidence="4" id="KW-0520">NAD</keyword>
<dbReference type="EMBL" id="LSYS01004331">
    <property type="protein sequence ID" value="OPJ79793.1"/>
    <property type="molecule type" value="Genomic_DNA"/>
</dbReference>
<dbReference type="SMART" id="SM00506">
    <property type="entry name" value="A1pp"/>
    <property type="match status" value="2"/>
</dbReference>
<dbReference type="Gene3D" id="3.90.228.10">
    <property type="match status" value="1"/>
</dbReference>
<evidence type="ECO:0000256" key="2">
    <source>
        <dbReference type="ARBA" id="ARBA00022676"/>
    </source>
</evidence>
<comment type="caution">
    <text evidence="9">The sequence shown here is derived from an EMBL/GenBank/DDBJ whole genome shotgun (WGS) entry which is preliminary data.</text>
</comment>
<keyword evidence="5" id="KW-0539">Nucleus</keyword>
<evidence type="ECO:0000259" key="7">
    <source>
        <dbReference type="PROSITE" id="PS51059"/>
    </source>
</evidence>
<feature type="domain" description="Macro" evidence="8">
    <location>
        <begin position="272"/>
        <end position="455"/>
    </location>
</feature>
<dbReference type="SUPFAM" id="SSF52949">
    <property type="entry name" value="Macro domain-like"/>
    <property type="match status" value="2"/>
</dbReference>
<proteinExistence type="inferred from homology"/>
<dbReference type="CDD" id="cd02907">
    <property type="entry name" value="Macro_Af1521_BAL-like"/>
    <property type="match status" value="1"/>
</dbReference>
<dbReference type="GO" id="GO:0005737">
    <property type="term" value="C:cytoplasm"/>
    <property type="evidence" value="ECO:0007669"/>
    <property type="project" value="TreeGrafter"/>
</dbReference>
<comment type="subcellular location">
    <subcellularLocation>
        <location evidence="1">Nucleus</location>
    </subcellularLocation>
</comment>
<dbReference type="InterPro" id="IPR012317">
    <property type="entry name" value="Poly(ADP-ribose)pol_cat_dom"/>
</dbReference>
<sequence length="805" mass="89138">MGIFQSYSPGASKKKPGLEPSIVMDEDSLMISINKDAYEVLKKRENCLSNLIYKKFACTLTFKSAGCTVEVYRKKLKQGIDICVCKDDLTRHKADALVNAANERLDHKGGLALALVEAGGPEIQEQSALHIKKHGILTAGKIAVTGGGKLPCKKIIHAVGPRWNSYEKERCCDLLQEAIVNVLKYVTAPENTIRSVAIPAVSSGLFGFPINLCAQVMVMAIKEFVEASPPCCLREIRLVNIAEPTVAEMKKACEKFLGDTGSLQETLPASPSQPSAFVKVGGIRLRIIKGLMEEQKTTAIVNSVTLNGDPDSPISRGVLEKAGSGLQDELKTCLRYSSSYKPVVVTKGHNLPCVFVLHIVQPRYRHRVLLCEELKDVVTSCLCSLQDCESPSVSFPANGIWSLKLPVDIVAKIMIEEVFSFGMAHPEIKIDVQFVLCQDDYNGCQVFLSKFYSASDKLGKNQHYNRNDHLSPESGSQSIKQTANNELAIELKGNTRTALEAAESWIQSMVQIQERHCAVIENNYIFSLGKKEFAELSREQHSSVCVSEDVRDGKATLEFHGPPNAVIDAVLTTEKLLLRMQEKTTAKQEELLYLMGQPEAGQLSGGHLHKTDAIKCVQISLVESHLQEFKDRQKQFEKAGLHVLKIEKIYNPLLSAAFQQMKRNIEEKHGTSKITSKLYQHVPAQFCSSVCQTGFHRMYSPPTEQKYGAGIYFKRNPKGLIEGKNMWETNSKIYVFEADVLTGLYTEGKPSYIMPPAAEGDAIQVYDSLVDDANNPETFVICNGVGALPQYLLTCSPVRERYATF</sequence>
<dbReference type="STRING" id="372326.A0A1V4K602"/>
<dbReference type="GO" id="GO:0060335">
    <property type="term" value="P:positive regulation of type II interferon-mediated signaling pathway"/>
    <property type="evidence" value="ECO:0007669"/>
    <property type="project" value="TreeGrafter"/>
</dbReference>
<dbReference type="Pfam" id="PF01661">
    <property type="entry name" value="Macro"/>
    <property type="match status" value="2"/>
</dbReference>
<gene>
    <name evidence="9" type="primary">PARP9</name>
    <name evidence="9" type="ORF">AV530_002268</name>
</gene>
<evidence type="ECO:0000259" key="8">
    <source>
        <dbReference type="PROSITE" id="PS51154"/>
    </source>
</evidence>
<dbReference type="GO" id="GO:1990404">
    <property type="term" value="F:NAD+-protein mono-ADP-ribosyltransferase activity"/>
    <property type="evidence" value="ECO:0007669"/>
    <property type="project" value="TreeGrafter"/>
</dbReference>
<dbReference type="PANTHER" id="PTHR14453:SF70">
    <property type="entry name" value="PROTEIN MONO-ADP-RIBOSYLTRANSFERASE PARP9"/>
    <property type="match status" value="1"/>
</dbReference>
<name>A0A1V4K602_PATFA</name>
<keyword evidence="2" id="KW-0328">Glycosyltransferase</keyword>
<dbReference type="OrthoDB" id="6133115at2759"/>
<dbReference type="GO" id="GO:0010629">
    <property type="term" value="P:negative regulation of gene expression"/>
    <property type="evidence" value="ECO:0007669"/>
    <property type="project" value="TreeGrafter"/>
</dbReference>
<dbReference type="Gene3D" id="3.40.220.10">
    <property type="entry name" value="Leucine Aminopeptidase, subunit E, domain 1"/>
    <property type="match status" value="2"/>
</dbReference>
<dbReference type="PROSITE" id="PS51154">
    <property type="entry name" value="MACRO"/>
    <property type="match status" value="2"/>
</dbReference>
<feature type="domain" description="PARP catalytic" evidence="7">
    <location>
        <begin position="606"/>
        <end position="805"/>
    </location>
</feature>
<dbReference type="GO" id="GO:0003714">
    <property type="term" value="F:transcription corepressor activity"/>
    <property type="evidence" value="ECO:0007669"/>
    <property type="project" value="TreeGrafter"/>
</dbReference>
<keyword evidence="3" id="KW-0808">Transferase</keyword>
<evidence type="ECO:0000313" key="9">
    <source>
        <dbReference type="EMBL" id="OPJ79793.1"/>
    </source>
</evidence>
<dbReference type="GO" id="GO:0070212">
    <property type="term" value="P:protein poly-ADP-ribosylation"/>
    <property type="evidence" value="ECO:0007669"/>
    <property type="project" value="TreeGrafter"/>
</dbReference>
<dbReference type="PROSITE" id="PS51059">
    <property type="entry name" value="PARP_CATALYTIC"/>
    <property type="match status" value="1"/>
</dbReference>
<comment type="similarity">
    <text evidence="6">Belongs to the ARTD/PARP family.</text>
</comment>
<dbReference type="InterPro" id="IPR052056">
    <property type="entry name" value="Mono-ARTD/PARP"/>
</dbReference>